<protein>
    <recommendedName>
        <fullName evidence="1">ATPase AAA-type core domain-containing protein</fullName>
    </recommendedName>
</protein>
<dbReference type="InterPro" id="IPR027417">
    <property type="entry name" value="P-loop_NTPase"/>
</dbReference>
<dbReference type="EMBL" id="MU864689">
    <property type="protein sequence ID" value="KAK4182292.1"/>
    <property type="molecule type" value="Genomic_DNA"/>
</dbReference>
<evidence type="ECO:0000259" key="1">
    <source>
        <dbReference type="Pfam" id="PF00004"/>
    </source>
</evidence>
<reference evidence="2" key="1">
    <citation type="journal article" date="2023" name="Mol. Phylogenet. Evol.">
        <title>Genome-scale phylogeny and comparative genomics of the fungal order Sordariales.</title>
        <authorList>
            <person name="Hensen N."/>
            <person name="Bonometti L."/>
            <person name="Westerberg I."/>
            <person name="Brannstrom I.O."/>
            <person name="Guillou S."/>
            <person name="Cros-Aarteil S."/>
            <person name="Calhoun S."/>
            <person name="Haridas S."/>
            <person name="Kuo A."/>
            <person name="Mondo S."/>
            <person name="Pangilinan J."/>
            <person name="Riley R."/>
            <person name="LaButti K."/>
            <person name="Andreopoulos B."/>
            <person name="Lipzen A."/>
            <person name="Chen C."/>
            <person name="Yan M."/>
            <person name="Daum C."/>
            <person name="Ng V."/>
            <person name="Clum A."/>
            <person name="Steindorff A."/>
            <person name="Ohm R.A."/>
            <person name="Martin F."/>
            <person name="Silar P."/>
            <person name="Natvig D.O."/>
            <person name="Lalanne C."/>
            <person name="Gautier V."/>
            <person name="Ament-Velasquez S.L."/>
            <person name="Kruys A."/>
            <person name="Hutchinson M.I."/>
            <person name="Powell A.J."/>
            <person name="Barry K."/>
            <person name="Miller A.N."/>
            <person name="Grigoriev I.V."/>
            <person name="Debuchy R."/>
            <person name="Gladieux P."/>
            <person name="Hiltunen Thoren M."/>
            <person name="Johannesson H."/>
        </authorList>
    </citation>
    <scope>NUCLEOTIDE SEQUENCE</scope>
    <source>
        <strain evidence="2">PSN309</strain>
    </source>
</reference>
<dbReference type="Gene3D" id="3.40.50.300">
    <property type="entry name" value="P-loop containing nucleotide triphosphate hydrolases"/>
    <property type="match status" value="1"/>
</dbReference>
<dbReference type="GO" id="GO:0016887">
    <property type="term" value="F:ATP hydrolysis activity"/>
    <property type="evidence" value="ECO:0007669"/>
    <property type="project" value="InterPro"/>
</dbReference>
<dbReference type="PANTHER" id="PTHR46411">
    <property type="entry name" value="FAMILY ATPASE, PUTATIVE-RELATED"/>
    <property type="match status" value="1"/>
</dbReference>
<sequence>MSRYVPGYSLHNKSWDAGYDIEMLKPVEANSDILDTVVLDSRKKSTVKTLVEGYVKGTTGYYDLIPGEGQCLIVLISGPPGTGKSLFVESLAEHLGCPLLRADPGCFSSTDDMIRGSDESLEQLLKDATEWNALVLFDEPSFLYQSDGNGAYNRELLHLGTLSADDLAKLASWNINGREIKNILNMSVAWCRTGRENQRLTVGVIEDLMAMIRPTAKKQSQGHMEPVTETTDTFSLLSLDPVWTFESNKYQPILTSPLQADLQNLAN</sequence>
<dbReference type="InterPro" id="IPR003959">
    <property type="entry name" value="ATPase_AAA_core"/>
</dbReference>
<keyword evidence="3" id="KW-1185">Reference proteome</keyword>
<accession>A0AAN6WL02</accession>
<feature type="domain" description="ATPase AAA-type core" evidence="1">
    <location>
        <begin position="74"/>
        <end position="139"/>
    </location>
</feature>
<reference evidence="2" key="2">
    <citation type="submission" date="2023-05" db="EMBL/GenBank/DDBJ databases">
        <authorList>
            <consortium name="Lawrence Berkeley National Laboratory"/>
            <person name="Steindorff A."/>
            <person name="Hensen N."/>
            <person name="Bonometti L."/>
            <person name="Westerberg I."/>
            <person name="Brannstrom I.O."/>
            <person name="Guillou S."/>
            <person name="Cros-Aarteil S."/>
            <person name="Calhoun S."/>
            <person name="Haridas S."/>
            <person name="Kuo A."/>
            <person name="Mondo S."/>
            <person name="Pangilinan J."/>
            <person name="Riley R."/>
            <person name="Labutti K."/>
            <person name="Andreopoulos B."/>
            <person name="Lipzen A."/>
            <person name="Chen C."/>
            <person name="Yanf M."/>
            <person name="Daum C."/>
            <person name="Ng V."/>
            <person name="Clum A."/>
            <person name="Ohm R."/>
            <person name="Martin F."/>
            <person name="Silar P."/>
            <person name="Natvig D."/>
            <person name="Lalanne C."/>
            <person name="Gautier V."/>
            <person name="Ament-Velasquez S.L."/>
            <person name="Kruys A."/>
            <person name="Hutchinson M.I."/>
            <person name="Powell A.J."/>
            <person name="Barry K."/>
            <person name="Miller A.N."/>
            <person name="Grigoriev I.V."/>
            <person name="Debuchy R."/>
            <person name="Gladieux P."/>
            <person name="Thoren M.H."/>
            <person name="Johannesson H."/>
        </authorList>
    </citation>
    <scope>NUCLEOTIDE SEQUENCE</scope>
    <source>
        <strain evidence="2">PSN309</strain>
    </source>
</reference>
<dbReference type="Pfam" id="PF00004">
    <property type="entry name" value="AAA"/>
    <property type="match status" value="1"/>
</dbReference>
<dbReference type="Proteomes" id="UP001302126">
    <property type="component" value="Unassembled WGS sequence"/>
</dbReference>
<dbReference type="GO" id="GO:0005524">
    <property type="term" value="F:ATP binding"/>
    <property type="evidence" value="ECO:0007669"/>
    <property type="project" value="InterPro"/>
</dbReference>
<dbReference type="AlphaFoldDB" id="A0AAN6WL02"/>
<dbReference type="PANTHER" id="PTHR46411:SF2">
    <property type="entry name" value="AAA+ ATPASE DOMAIN-CONTAINING PROTEIN"/>
    <property type="match status" value="1"/>
</dbReference>
<evidence type="ECO:0000313" key="2">
    <source>
        <dbReference type="EMBL" id="KAK4182292.1"/>
    </source>
</evidence>
<comment type="caution">
    <text evidence="2">The sequence shown here is derived from an EMBL/GenBank/DDBJ whole genome shotgun (WGS) entry which is preliminary data.</text>
</comment>
<dbReference type="SUPFAM" id="SSF52540">
    <property type="entry name" value="P-loop containing nucleoside triphosphate hydrolases"/>
    <property type="match status" value="1"/>
</dbReference>
<gene>
    <name evidence="2" type="ORF">QBC35DRAFT_468201</name>
</gene>
<organism evidence="2 3">
    <name type="scientific">Podospora australis</name>
    <dbReference type="NCBI Taxonomy" id="1536484"/>
    <lineage>
        <taxon>Eukaryota</taxon>
        <taxon>Fungi</taxon>
        <taxon>Dikarya</taxon>
        <taxon>Ascomycota</taxon>
        <taxon>Pezizomycotina</taxon>
        <taxon>Sordariomycetes</taxon>
        <taxon>Sordariomycetidae</taxon>
        <taxon>Sordariales</taxon>
        <taxon>Podosporaceae</taxon>
        <taxon>Podospora</taxon>
    </lineage>
</organism>
<name>A0AAN6WL02_9PEZI</name>
<evidence type="ECO:0000313" key="3">
    <source>
        <dbReference type="Proteomes" id="UP001302126"/>
    </source>
</evidence>
<proteinExistence type="predicted"/>